<evidence type="ECO:0000313" key="3">
    <source>
        <dbReference type="EMBL" id="HJA08654.1"/>
    </source>
</evidence>
<protein>
    <submittedName>
        <fullName evidence="3">Tetratricopeptide repeat protein</fullName>
    </submittedName>
</protein>
<accession>A0A9D2KK84</accession>
<organism evidence="3 4">
    <name type="scientific">Candidatus Mailhella merdigallinarum</name>
    <dbReference type="NCBI Taxonomy" id="2838658"/>
    <lineage>
        <taxon>Bacteria</taxon>
        <taxon>Pseudomonadati</taxon>
        <taxon>Thermodesulfobacteriota</taxon>
        <taxon>Desulfovibrionia</taxon>
        <taxon>Desulfovibrionales</taxon>
        <taxon>Desulfovibrionaceae</taxon>
        <taxon>Mailhella</taxon>
    </lineage>
</organism>
<dbReference type="SUPFAM" id="SSF48452">
    <property type="entry name" value="TPR-like"/>
    <property type="match status" value="1"/>
</dbReference>
<dbReference type="InterPro" id="IPR018704">
    <property type="entry name" value="SecYEG/CpoB_TPR"/>
</dbReference>
<proteinExistence type="predicted"/>
<dbReference type="InterPro" id="IPR011990">
    <property type="entry name" value="TPR-like_helical_dom_sf"/>
</dbReference>
<sequence>MAQRPTVKQPKPLTAPVDPQRLEADAAGLAGARVLGDVKAEVSPEAAPLWEFVLTHARAIALAVLGVIVLIIAVAAWQWYRESAAASARDDLGRIAASLDPAARLKALEDFAADAPSSVYLAAQLELARAAVESENWDKAAAAYAAVAERDPDSPLAFSARFNRADVLLRQGKAAEAATELETLLSQAPDNLKPFLNEQIGEAAEAAGRKDKAIAAYQAAVKELTSIAPAEAAYYQDRIAKLQ</sequence>
<name>A0A9D2KK84_9BACT</name>
<evidence type="ECO:0000259" key="2">
    <source>
        <dbReference type="Pfam" id="PF09976"/>
    </source>
</evidence>
<keyword evidence="1" id="KW-0472">Membrane</keyword>
<reference evidence="3" key="1">
    <citation type="journal article" date="2021" name="PeerJ">
        <title>Extensive microbial diversity within the chicken gut microbiome revealed by metagenomics and culture.</title>
        <authorList>
            <person name="Gilroy R."/>
            <person name="Ravi A."/>
            <person name="Getino M."/>
            <person name="Pursley I."/>
            <person name="Horton D.L."/>
            <person name="Alikhan N.F."/>
            <person name="Baker D."/>
            <person name="Gharbi K."/>
            <person name="Hall N."/>
            <person name="Watson M."/>
            <person name="Adriaenssens E.M."/>
            <person name="Foster-Nyarko E."/>
            <person name="Jarju S."/>
            <person name="Secka A."/>
            <person name="Antonio M."/>
            <person name="Oren A."/>
            <person name="Chaudhuri R.R."/>
            <person name="La Ragione R."/>
            <person name="Hildebrand F."/>
            <person name="Pallen M.J."/>
        </authorList>
    </citation>
    <scope>NUCLEOTIDE SEQUENCE</scope>
    <source>
        <strain evidence="3">CHK186-16707</strain>
    </source>
</reference>
<dbReference type="AlphaFoldDB" id="A0A9D2KK84"/>
<reference evidence="3" key="2">
    <citation type="submission" date="2021-04" db="EMBL/GenBank/DDBJ databases">
        <authorList>
            <person name="Gilroy R."/>
        </authorList>
    </citation>
    <scope>NUCLEOTIDE SEQUENCE</scope>
    <source>
        <strain evidence="3">CHK186-16707</strain>
    </source>
</reference>
<evidence type="ECO:0000256" key="1">
    <source>
        <dbReference type="SAM" id="Phobius"/>
    </source>
</evidence>
<gene>
    <name evidence="3" type="ORF">H9962_05635</name>
</gene>
<comment type="caution">
    <text evidence="3">The sequence shown here is derived from an EMBL/GenBank/DDBJ whole genome shotgun (WGS) entry which is preliminary data.</text>
</comment>
<dbReference type="Pfam" id="PF09976">
    <property type="entry name" value="TPR_21"/>
    <property type="match status" value="1"/>
</dbReference>
<dbReference type="SMART" id="SM00028">
    <property type="entry name" value="TPR"/>
    <property type="match status" value="3"/>
</dbReference>
<feature type="transmembrane region" description="Helical" evidence="1">
    <location>
        <begin position="59"/>
        <end position="80"/>
    </location>
</feature>
<keyword evidence="1" id="KW-1133">Transmembrane helix</keyword>
<dbReference type="EMBL" id="DXAN01000019">
    <property type="protein sequence ID" value="HJA08654.1"/>
    <property type="molecule type" value="Genomic_DNA"/>
</dbReference>
<keyword evidence="1" id="KW-0812">Transmembrane</keyword>
<dbReference type="Proteomes" id="UP000824225">
    <property type="component" value="Unassembled WGS sequence"/>
</dbReference>
<dbReference type="InterPro" id="IPR019734">
    <property type="entry name" value="TPR_rpt"/>
</dbReference>
<evidence type="ECO:0000313" key="4">
    <source>
        <dbReference type="Proteomes" id="UP000824225"/>
    </source>
</evidence>
<dbReference type="Gene3D" id="1.25.40.10">
    <property type="entry name" value="Tetratricopeptide repeat domain"/>
    <property type="match status" value="1"/>
</dbReference>
<feature type="domain" description="Ancillary SecYEG translocon subunit/Cell division coordinator CpoB TPR" evidence="2">
    <location>
        <begin position="55"/>
        <end position="226"/>
    </location>
</feature>